<keyword evidence="6" id="KW-1185">Reference proteome</keyword>
<dbReference type="InterPro" id="IPR001533">
    <property type="entry name" value="Pterin_deHydtase"/>
</dbReference>
<keyword evidence="4 5" id="KW-0456">Lyase</keyword>
<dbReference type="RefSeq" id="WP_380870132.1">
    <property type="nucleotide sequence ID" value="NZ_JBHUMA010000007.1"/>
</dbReference>
<dbReference type="Pfam" id="PF01329">
    <property type="entry name" value="Pterin_4a"/>
    <property type="match status" value="1"/>
</dbReference>
<organism evidence="5 6">
    <name type="scientific">Sphingobacterium corticis</name>
    <dbReference type="NCBI Taxonomy" id="1812823"/>
    <lineage>
        <taxon>Bacteria</taxon>
        <taxon>Pseudomonadati</taxon>
        <taxon>Bacteroidota</taxon>
        <taxon>Sphingobacteriia</taxon>
        <taxon>Sphingobacteriales</taxon>
        <taxon>Sphingobacteriaceae</taxon>
        <taxon>Sphingobacterium</taxon>
    </lineage>
</organism>
<dbReference type="EC" id="4.2.1.96" evidence="3"/>
<dbReference type="Gene3D" id="3.30.1360.20">
    <property type="entry name" value="Transcriptional coactivator/pterin dehydratase"/>
    <property type="match status" value="1"/>
</dbReference>
<accession>A0ABW5NLQ3</accession>
<evidence type="ECO:0000313" key="5">
    <source>
        <dbReference type="EMBL" id="MFD2599994.1"/>
    </source>
</evidence>
<dbReference type="InterPro" id="IPR036428">
    <property type="entry name" value="PCD_sf"/>
</dbReference>
<proteinExistence type="inferred from homology"/>
<dbReference type="GO" id="GO:0008124">
    <property type="term" value="F:4-alpha-hydroxytetrahydrobiopterin dehydratase activity"/>
    <property type="evidence" value="ECO:0007669"/>
    <property type="project" value="UniProtKB-EC"/>
</dbReference>
<dbReference type="SUPFAM" id="SSF55248">
    <property type="entry name" value="PCD-like"/>
    <property type="match status" value="1"/>
</dbReference>
<dbReference type="Proteomes" id="UP001597393">
    <property type="component" value="Unassembled WGS sequence"/>
</dbReference>
<comment type="caution">
    <text evidence="5">The sequence shown here is derived from an EMBL/GenBank/DDBJ whole genome shotgun (WGS) entry which is preliminary data.</text>
</comment>
<evidence type="ECO:0000256" key="1">
    <source>
        <dbReference type="ARBA" id="ARBA00001554"/>
    </source>
</evidence>
<comment type="catalytic activity">
    <reaction evidence="1">
        <text>(4aS,6R)-4a-hydroxy-L-erythro-5,6,7,8-tetrahydrobiopterin = (6R)-L-erythro-6,7-dihydrobiopterin + H2O</text>
        <dbReference type="Rhea" id="RHEA:11920"/>
        <dbReference type="ChEBI" id="CHEBI:15377"/>
        <dbReference type="ChEBI" id="CHEBI:15642"/>
        <dbReference type="ChEBI" id="CHEBI:43120"/>
        <dbReference type="EC" id="4.2.1.96"/>
    </reaction>
</comment>
<dbReference type="EMBL" id="JBHUMA010000007">
    <property type="protein sequence ID" value="MFD2599994.1"/>
    <property type="molecule type" value="Genomic_DNA"/>
</dbReference>
<evidence type="ECO:0000256" key="4">
    <source>
        <dbReference type="ARBA" id="ARBA00023239"/>
    </source>
</evidence>
<comment type="similarity">
    <text evidence="2">Belongs to the pterin-4-alpha-carbinolamine dehydratase family.</text>
</comment>
<dbReference type="PANTHER" id="PTHR12599:SF0">
    <property type="entry name" value="PTERIN-4-ALPHA-CARBINOLAMINE DEHYDRATASE"/>
    <property type="match status" value="1"/>
</dbReference>
<evidence type="ECO:0000256" key="3">
    <source>
        <dbReference type="ARBA" id="ARBA00013252"/>
    </source>
</evidence>
<gene>
    <name evidence="5" type="ORF">ACFSQ3_13645</name>
</gene>
<protein>
    <recommendedName>
        <fullName evidence="3">4a-hydroxytetrahydrobiopterin dehydratase</fullName>
        <ecNumber evidence="3">4.2.1.96</ecNumber>
    </recommendedName>
</protein>
<sequence length="76" mass="8828">MWKHLDNQLYRESKFADFSQAFAFMTRVAMLAESANHHPTWKNTFNKVEIWLTTHDAESSVTDKDIALSEAINKLV</sequence>
<reference evidence="6" key="1">
    <citation type="journal article" date="2019" name="Int. J. Syst. Evol. Microbiol.">
        <title>The Global Catalogue of Microorganisms (GCM) 10K type strain sequencing project: providing services to taxonomists for standard genome sequencing and annotation.</title>
        <authorList>
            <consortium name="The Broad Institute Genomics Platform"/>
            <consortium name="The Broad Institute Genome Sequencing Center for Infectious Disease"/>
            <person name="Wu L."/>
            <person name="Ma J."/>
        </authorList>
    </citation>
    <scope>NUCLEOTIDE SEQUENCE [LARGE SCALE GENOMIC DNA]</scope>
    <source>
        <strain evidence="6">KCTC 42248</strain>
    </source>
</reference>
<dbReference type="PANTHER" id="PTHR12599">
    <property type="entry name" value="PTERIN-4-ALPHA-CARBINOLAMINE DEHYDRATASE"/>
    <property type="match status" value="1"/>
</dbReference>
<evidence type="ECO:0000256" key="2">
    <source>
        <dbReference type="ARBA" id="ARBA00006472"/>
    </source>
</evidence>
<name>A0ABW5NLQ3_9SPHI</name>
<evidence type="ECO:0000313" key="6">
    <source>
        <dbReference type="Proteomes" id="UP001597393"/>
    </source>
</evidence>